<dbReference type="EMBL" id="JBHUCP010000051">
    <property type="protein sequence ID" value="MFD1535195.1"/>
    <property type="molecule type" value="Genomic_DNA"/>
</dbReference>
<sequence length="350" mass="36307">MSSMSENGRTIRLVTLVATLALALLVAACSVGGPPPTPPPTQPATEPSAVPPRPVPGGCDGQQVVPVSSAAELIQALASAAPGGVIRMADGVYPGNFEIGRPLDPPARLCGGQGAVLDGGAPDSGYTLHLSQADGWQVSGFTIRGGQKGLMVDRSRHVVIEGLLIEGTGDEALHLRAGSTDNVVRGNTIRNTGNRNPRFGEGIYVGSAESNWCAYTDCEPDRSDRNVIEGNDIRDTTADSVDIKEGTTGGVLQGNTFAGARMTAADSWVDVKGNEWTVTDNSGTDAPEDGFQVHVILDGWGERNVFRGNTAVVNGPGYGFNVTKRDRDNLVACSNREVAAGAGLATVDCV</sequence>
<dbReference type="Pfam" id="PF05048">
    <property type="entry name" value="NosD"/>
    <property type="match status" value="1"/>
</dbReference>
<organism evidence="3 4">
    <name type="scientific">Pseudonocardia aurantiaca</name>
    <dbReference type="NCBI Taxonomy" id="75290"/>
    <lineage>
        <taxon>Bacteria</taxon>
        <taxon>Bacillati</taxon>
        <taxon>Actinomycetota</taxon>
        <taxon>Actinomycetes</taxon>
        <taxon>Pseudonocardiales</taxon>
        <taxon>Pseudonocardiaceae</taxon>
        <taxon>Pseudonocardia</taxon>
    </lineage>
</organism>
<dbReference type="Gene3D" id="2.160.20.10">
    <property type="entry name" value="Single-stranded right-handed beta-helix, Pectin lyase-like"/>
    <property type="match status" value="1"/>
</dbReference>
<dbReference type="InterPro" id="IPR011050">
    <property type="entry name" value="Pectin_lyase_fold/virulence"/>
</dbReference>
<dbReference type="Proteomes" id="UP001597145">
    <property type="component" value="Unassembled WGS sequence"/>
</dbReference>
<evidence type="ECO:0000259" key="2">
    <source>
        <dbReference type="Pfam" id="PF05048"/>
    </source>
</evidence>
<dbReference type="SMART" id="SM00710">
    <property type="entry name" value="PbH1"/>
    <property type="match status" value="6"/>
</dbReference>
<dbReference type="RefSeq" id="WP_343987312.1">
    <property type="nucleotide sequence ID" value="NZ_BAAAJG010000028.1"/>
</dbReference>
<proteinExistence type="predicted"/>
<dbReference type="SUPFAM" id="SSF51126">
    <property type="entry name" value="Pectin lyase-like"/>
    <property type="match status" value="1"/>
</dbReference>
<dbReference type="InterPro" id="IPR007742">
    <property type="entry name" value="NosD_dom"/>
</dbReference>
<dbReference type="InterPro" id="IPR012334">
    <property type="entry name" value="Pectin_lyas_fold"/>
</dbReference>
<feature type="domain" description="Periplasmic copper-binding protein NosD beta helix" evidence="2">
    <location>
        <begin position="127"/>
        <end position="283"/>
    </location>
</feature>
<protein>
    <submittedName>
        <fullName evidence="3">Nitrous oxide reductase family maturation protein NosD</fullName>
    </submittedName>
</protein>
<evidence type="ECO:0000256" key="1">
    <source>
        <dbReference type="SAM" id="MobiDB-lite"/>
    </source>
</evidence>
<evidence type="ECO:0000313" key="4">
    <source>
        <dbReference type="Proteomes" id="UP001597145"/>
    </source>
</evidence>
<gene>
    <name evidence="3" type="ORF">ACFSCY_37890</name>
</gene>
<feature type="region of interest" description="Disordered" evidence="1">
    <location>
        <begin position="34"/>
        <end position="58"/>
    </location>
</feature>
<keyword evidence="4" id="KW-1185">Reference proteome</keyword>
<reference evidence="4" key="1">
    <citation type="journal article" date="2019" name="Int. J. Syst. Evol. Microbiol.">
        <title>The Global Catalogue of Microorganisms (GCM) 10K type strain sequencing project: providing services to taxonomists for standard genome sequencing and annotation.</title>
        <authorList>
            <consortium name="The Broad Institute Genomics Platform"/>
            <consortium name="The Broad Institute Genome Sequencing Center for Infectious Disease"/>
            <person name="Wu L."/>
            <person name="Ma J."/>
        </authorList>
    </citation>
    <scope>NUCLEOTIDE SEQUENCE [LARGE SCALE GENOMIC DNA]</scope>
    <source>
        <strain evidence="4">JCM 12165</strain>
    </source>
</reference>
<evidence type="ECO:0000313" key="3">
    <source>
        <dbReference type="EMBL" id="MFD1535195.1"/>
    </source>
</evidence>
<comment type="caution">
    <text evidence="3">The sequence shown here is derived from an EMBL/GenBank/DDBJ whole genome shotgun (WGS) entry which is preliminary data.</text>
</comment>
<name>A0ABW4FXF0_9PSEU</name>
<accession>A0ABW4FXF0</accession>
<dbReference type="InterPro" id="IPR006626">
    <property type="entry name" value="PbH1"/>
</dbReference>